<feature type="domain" description="Histidine kinase/HSP90-like ATPase" evidence="3">
    <location>
        <begin position="72"/>
        <end position="171"/>
    </location>
</feature>
<evidence type="ECO:0000259" key="3">
    <source>
        <dbReference type="Pfam" id="PF13581"/>
    </source>
</evidence>
<organism evidence="4 5">
    <name type="scientific">Streptomyces aurantiacus JA 4570</name>
    <dbReference type="NCBI Taxonomy" id="1286094"/>
    <lineage>
        <taxon>Bacteria</taxon>
        <taxon>Bacillati</taxon>
        <taxon>Actinomycetota</taxon>
        <taxon>Actinomycetes</taxon>
        <taxon>Kitasatosporales</taxon>
        <taxon>Streptomycetaceae</taxon>
        <taxon>Streptomyces</taxon>
        <taxon>Streptomyces aurantiacus group</taxon>
    </lineage>
</organism>
<proteinExistence type="predicted"/>
<dbReference type="PATRIC" id="fig|1286094.4.peg.6683"/>
<dbReference type="AlphaFoldDB" id="S3ZAP3"/>
<accession>S3ZAP3</accession>
<evidence type="ECO:0000256" key="2">
    <source>
        <dbReference type="SAM" id="MobiDB-lite"/>
    </source>
</evidence>
<reference evidence="4 5" key="1">
    <citation type="submission" date="2013-02" db="EMBL/GenBank/DDBJ databases">
        <title>Draft Genome Sequence of Streptomyces aurantiacus, Which Produces Setomimycin.</title>
        <authorList>
            <person name="Gruening B.A."/>
            <person name="Praeg A."/>
            <person name="Erxleben A."/>
            <person name="Guenther S."/>
            <person name="Mueller M."/>
        </authorList>
    </citation>
    <scope>NUCLEOTIDE SEQUENCE [LARGE SCALE GENOMIC DNA]</scope>
    <source>
        <strain evidence="4 5">JA 4570</strain>
    </source>
</reference>
<feature type="region of interest" description="Disordered" evidence="2">
    <location>
        <begin position="1"/>
        <end position="31"/>
    </location>
</feature>
<dbReference type="Proteomes" id="UP000014629">
    <property type="component" value="Unassembled WGS sequence"/>
</dbReference>
<dbReference type="CDD" id="cd16936">
    <property type="entry name" value="HATPase_RsbW-like"/>
    <property type="match status" value="1"/>
</dbReference>
<feature type="region of interest" description="Disordered" evidence="2">
    <location>
        <begin position="46"/>
        <end position="66"/>
    </location>
</feature>
<gene>
    <name evidence="4" type="ORF">STRAU_6762</name>
</gene>
<evidence type="ECO:0000256" key="1">
    <source>
        <dbReference type="ARBA" id="ARBA00022527"/>
    </source>
</evidence>
<evidence type="ECO:0000313" key="4">
    <source>
        <dbReference type="EMBL" id="EPH40178.1"/>
    </source>
</evidence>
<name>S3ZAP3_9ACTN</name>
<dbReference type="InterPro" id="IPR036890">
    <property type="entry name" value="HATPase_C_sf"/>
</dbReference>
<dbReference type="GO" id="GO:0004674">
    <property type="term" value="F:protein serine/threonine kinase activity"/>
    <property type="evidence" value="ECO:0007669"/>
    <property type="project" value="UniProtKB-KW"/>
</dbReference>
<protein>
    <recommendedName>
        <fullName evidence="3">Histidine kinase/HSP90-like ATPase domain-containing protein</fullName>
    </recommendedName>
</protein>
<keyword evidence="5" id="KW-1185">Reference proteome</keyword>
<dbReference type="InterPro" id="IPR003594">
    <property type="entry name" value="HATPase_dom"/>
</dbReference>
<dbReference type="PANTHER" id="PTHR35526:SF3">
    <property type="entry name" value="ANTI-SIGMA-F FACTOR RSBW"/>
    <property type="match status" value="1"/>
</dbReference>
<keyword evidence="1" id="KW-0808">Transferase</keyword>
<dbReference type="EMBL" id="AOPZ01000439">
    <property type="protein sequence ID" value="EPH40178.1"/>
    <property type="molecule type" value="Genomic_DNA"/>
</dbReference>
<dbReference type="PANTHER" id="PTHR35526">
    <property type="entry name" value="ANTI-SIGMA-F FACTOR RSBW-RELATED"/>
    <property type="match status" value="1"/>
</dbReference>
<evidence type="ECO:0000313" key="5">
    <source>
        <dbReference type="Proteomes" id="UP000014629"/>
    </source>
</evidence>
<keyword evidence="1" id="KW-0723">Serine/threonine-protein kinase</keyword>
<feature type="compositionally biased region" description="Polar residues" evidence="2">
    <location>
        <begin position="1"/>
        <end position="12"/>
    </location>
</feature>
<sequence>MSTTLSNPQQVGSAPHRPATAASAGHRHGSAERPRLHFYRLEFRMPESNDTGDDTTPPHTPAPTPWQYTLHIPNDLRAVTICRRTLGVILTAHGLPHLSDAAELVATELVANAVTHTKGPAALRLAWAEGILRIEVWDADPTPPQAPAPPARDTMLREAGRGLALVKGCADGWGWYRLGGSQLPDGEGKFVWCELAEAA</sequence>
<keyword evidence="1" id="KW-0418">Kinase</keyword>
<comment type="caution">
    <text evidence="4">The sequence shown here is derived from an EMBL/GenBank/DDBJ whole genome shotgun (WGS) entry which is preliminary data.</text>
</comment>
<dbReference type="SUPFAM" id="SSF55874">
    <property type="entry name" value="ATPase domain of HSP90 chaperone/DNA topoisomerase II/histidine kinase"/>
    <property type="match status" value="1"/>
</dbReference>
<dbReference type="Pfam" id="PF13581">
    <property type="entry name" value="HATPase_c_2"/>
    <property type="match status" value="1"/>
</dbReference>
<dbReference type="InterPro" id="IPR050267">
    <property type="entry name" value="Anti-sigma-factor_SerPK"/>
</dbReference>
<dbReference type="Gene3D" id="3.30.565.10">
    <property type="entry name" value="Histidine kinase-like ATPase, C-terminal domain"/>
    <property type="match status" value="1"/>
</dbReference>